<dbReference type="SMART" id="SM00025">
    <property type="entry name" value="Pumilio"/>
    <property type="match status" value="5"/>
</dbReference>
<feature type="compositionally biased region" description="Low complexity" evidence="3">
    <location>
        <begin position="248"/>
        <end position="261"/>
    </location>
</feature>
<dbReference type="PROSITE" id="PS50302">
    <property type="entry name" value="PUM"/>
    <property type="match status" value="2"/>
</dbReference>
<evidence type="ECO:0000256" key="1">
    <source>
        <dbReference type="ARBA" id="ARBA00022737"/>
    </source>
</evidence>
<feature type="region of interest" description="Disordered" evidence="3">
    <location>
        <begin position="199"/>
        <end position="261"/>
    </location>
</feature>
<reference evidence="6" key="1">
    <citation type="journal article" date="2015" name="PLoS Genet.">
        <title>Genome Sequence and Transcriptome Analyses of Chrysochromulina tobin: Metabolic Tools for Enhanced Algal Fitness in the Prominent Order Prymnesiales (Haptophyceae).</title>
        <authorList>
            <person name="Hovde B.T."/>
            <person name="Deodato C.R."/>
            <person name="Hunsperger H.M."/>
            <person name="Ryken S.A."/>
            <person name="Yost W."/>
            <person name="Jha R.K."/>
            <person name="Patterson J."/>
            <person name="Monnat R.J. Jr."/>
            <person name="Barlow S.B."/>
            <person name="Starkenburg S.R."/>
            <person name="Cattolico R.A."/>
        </authorList>
    </citation>
    <scope>NUCLEOTIDE SEQUENCE</scope>
    <source>
        <strain evidence="6">CCMP291</strain>
    </source>
</reference>
<dbReference type="GO" id="GO:0010608">
    <property type="term" value="P:post-transcriptional regulation of gene expression"/>
    <property type="evidence" value="ECO:0007669"/>
    <property type="project" value="TreeGrafter"/>
</dbReference>
<keyword evidence="1" id="KW-0677">Repeat</keyword>
<dbReference type="PROSITE" id="PS50303">
    <property type="entry name" value="PUM_HD"/>
    <property type="match status" value="1"/>
</dbReference>
<dbReference type="SUPFAM" id="SSF48371">
    <property type="entry name" value="ARM repeat"/>
    <property type="match status" value="1"/>
</dbReference>
<comment type="caution">
    <text evidence="5">The sequence shown here is derived from an EMBL/GenBank/DDBJ whole genome shotgun (WGS) entry which is preliminary data.</text>
</comment>
<dbReference type="Pfam" id="PF00806">
    <property type="entry name" value="PUF"/>
    <property type="match status" value="4"/>
</dbReference>
<dbReference type="EMBL" id="JWZX01002246">
    <property type="protein sequence ID" value="KOO30335.1"/>
    <property type="molecule type" value="Genomic_DNA"/>
</dbReference>
<feature type="compositionally biased region" description="Polar residues" evidence="3">
    <location>
        <begin position="200"/>
        <end position="211"/>
    </location>
</feature>
<gene>
    <name evidence="5" type="ORF">Ctob_002355</name>
</gene>
<dbReference type="AlphaFoldDB" id="A0A0M0JUW6"/>
<organism evidence="5 6">
    <name type="scientific">Chrysochromulina tobinii</name>
    <dbReference type="NCBI Taxonomy" id="1460289"/>
    <lineage>
        <taxon>Eukaryota</taxon>
        <taxon>Haptista</taxon>
        <taxon>Haptophyta</taxon>
        <taxon>Prymnesiophyceae</taxon>
        <taxon>Prymnesiales</taxon>
        <taxon>Chrysochromulinaceae</taxon>
        <taxon>Chrysochromulina</taxon>
    </lineage>
</organism>
<protein>
    <submittedName>
        <fullName evidence="5">Pumilio-like 5-like protein</fullName>
    </submittedName>
</protein>
<dbReference type="InterPro" id="IPR011989">
    <property type="entry name" value="ARM-like"/>
</dbReference>
<name>A0A0M0JUW6_9EUKA</name>
<dbReference type="GO" id="GO:0005737">
    <property type="term" value="C:cytoplasm"/>
    <property type="evidence" value="ECO:0007669"/>
    <property type="project" value="TreeGrafter"/>
</dbReference>
<feature type="region of interest" description="Disordered" evidence="3">
    <location>
        <begin position="124"/>
        <end position="151"/>
    </location>
</feature>
<evidence type="ECO:0000256" key="3">
    <source>
        <dbReference type="SAM" id="MobiDB-lite"/>
    </source>
</evidence>
<feature type="domain" description="PUM-HD" evidence="4">
    <location>
        <begin position="314"/>
        <end position="616"/>
    </location>
</feature>
<proteinExistence type="predicted"/>
<dbReference type="InterPro" id="IPR016024">
    <property type="entry name" value="ARM-type_fold"/>
</dbReference>
<feature type="compositionally biased region" description="Polar residues" evidence="3">
    <location>
        <begin position="232"/>
        <end position="247"/>
    </location>
</feature>
<dbReference type="Gene3D" id="1.25.10.10">
    <property type="entry name" value="Leucine-rich Repeat Variant"/>
    <property type="match status" value="1"/>
</dbReference>
<dbReference type="PANTHER" id="PTHR12537:SF12">
    <property type="entry name" value="MATERNAL PROTEIN PUMILIO"/>
    <property type="match status" value="1"/>
</dbReference>
<dbReference type="InterPro" id="IPR001313">
    <property type="entry name" value="Pumilio_RNA-bd_rpt"/>
</dbReference>
<evidence type="ECO:0000256" key="2">
    <source>
        <dbReference type="PROSITE-ProRule" id="PRU00317"/>
    </source>
</evidence>
<evidence type="ECO:0000259" key="4">
    <source>
        <dbReference type="PROSITE" id="PS50303"/>
    </source>
</evidence>
<feature type="region of interest" description="Disordered" evidence="3">
    <location>
        <begin position="15"/>
        <end position="45"/>
    </location>
</feature>
<dbReference type="Proteomes" id="UP000037460">
    <property type="component" value="Unassembled WGS sequence"/>
</dbReference>
<feature type="repeat" description="Pumilio" evidence="2">
    <location>
        <begin position="408"/>
        <end position="443"/>
    </location>
</feature>
<dbReference type="InterPro" id="IPR033133">
    <property type="entry name" value="PUM-HD"/>
</dbReference>
<sequence>MVALASDTGGCIGQLVSQKSFPESPPTTGRRKSVRSPLGLNAATAPPNLYSAEMRAANLQNEKATETGPIADVGAFTIGRRHSIGTNSYKHMQHELSLSNNCIEIDLNASLDFELHRSISRLFDEEDEHATEETGEPTAPRPESSGPRLTRSYSIGASNLKYDSHASRQPDLHEVLYAPKRVGPQDWLSDVDKVHKTKTCKASANASAGSPPTTPPRMISPAAAGSPPLATASESDSGGSPVSDVTTGSPLPLMGAAPAAAASPRSMQRWATYERHALSSLEQPVLEPLPLTAGFYGEPNPFFAHQGFGFVMGPMQPQLAPAPSAGVYSPARVPQHVLQPGRLVAMAKEQEGSRTLQRALTGMSPVRLQAACDELGPHLGELSTNLFGNYLVSNMASLPEAQPWVENALRGRVVEFMKHAQGSRVVQAALHSLPSKMAAALVDELQGHVATTATTINGSWSVCTAFKVTRAPFIVREIAGAISVLSTQQSGSRAVQKILPEAESHDVDTRCVAAALIACGADELTRLSLDQYGNYVVQIALRIALPGQREDLANLLLPVLPQLATSKAGSNVAEAVIGCATAEQLNAAVSLLHGCGIDLATHCFGKHVIATLDRRK</sequence>
<feature type="compositionally biased region" description="Acidic residues" evidence="3">
    <location>
        <begin position="124"/>
        <end position="135"/>
    </location>
</feature>
<dbReference type="GO" id="GO:0003729">
    <property type="term" value="F:mRNA binding"/>
    <property type="evidence" value="ECO:0007669"/>
    <property type="project" value="TreeGrafter"/>
</dbReference>
<dbReference type="PANTHER" id="PTHR12537">
    <property type="entry name" value="RNA BINDING PROTEIN PUMILIO-RELATED"/>
    <property type="match status" value="1"/>
</dbReference>
<dbReference type="OrthoDB" id="668540at2759"/>
<evidence type="ECO:0000313" key="6">
    <source>
        <dbReference type="Proteomes" id="UP000037460"/>
    </source>
</evidence>
<feature type="repeat" description="Pumilio" evidence="2">
    <location>
        <begin position="515"/>
        <end position="554"/>
    </location>
</feature>
<evidence type="ECO:0000313" key="5">
    <source>
        <dbReference type="EMBL" id="KOO30335.1"/>
    </source>
</evidence>
<accession>A0A0M0JUW6</accession>
<keyword evidence="6" id="KW-1185">Reference proteome</keyword>